<gene>
    <name evidence="2" type="ORF">DEW08_08540</name>
</gene>
<protein>
    <submittedName>
        <fullName evidence="2">Uncharacterized protein</fullName>
    </submittedName>
</protein>
<dbReference type="OrthoDB" id="5801866at2"/>
<organism evidence="2 3">
    <name type="scientific">Azospirillum thermophilum</name>
    <dbReference type="NCBI Taxonomy" id="2202148"/>
    <lineage>
        <taxon>Bacteria</taxon>
        <taxon>Pseudomonadati</taxon>
        <taxon>Pseudomonadota</taxon>
        <taxon>Alphaproteobacteria</taxon>
        <taxon>Rhodospirillales</taxon>
        <taxon>Azospirillaceae</taxon>
        <taxon>Azospirillum</taxon>
    </lineage>
</organism>
<evidence type="ECO:0000313" key="3">
    <source>
        <dbReference type="Proteomes" id="UP000245629"/>
    </source>
</evidence>
<evidence type="ECO:0000256" key="1">
    <source>
        <dbReference type="SAM" id="MobiDB-lite"/>
    </source>
</evidence>
<sequence length="82" mass="9239">MTADKPHTDKPHTDKPLNEGEGNRTADARYRSGVQDHVRNHDVQGDAARAREALDGPEGEDLRRAEEEGRRRAKGEDPQLKR</sequence>
<dbReference type="AlphaFoldDB" id="A0A2S2CPC1"/>
<proteinExistence type="predicted"/>
<accession>A0A2S2CPC1</accession>
<dbReference type="Proteomes" id="UP000245629">
    <property type="component" value="Chromosome 2"/>
</dbReference>
<name>A0A2S2CPC1_9PROT</name>
<reference evidence="3" key="1">
    <citation type="submission" date="2018-05" db="EMBL/GenBank/DDBJ databases">
        <title>Azospirillum thermophila sp. nov., a novel isolated from hot spring.</title>
        <authorList>
            <person name="Zhao Z."/>
        </authorList>
    </citation>
    <scope>NUCLEOTIDE SEQUENCE [LARGE SCALE GENOMIC DNA]</scope>
    <source>
        <strain evidence="3">CFH 70021</strain>
    </source>
</reference>
<feature type="region of interest" description="Disordered" evidence="1">
    <location>
        <begin position="1"/>
        <end position="82"/>
    </location>
</feature>
<dbReference type="RefSeq" id="WP_109326223.1">
    <property type="nucleotide sequence ID" value="NZ_CP029353.1"/>
</dbReference>
<dbReference type="KEGG" id="azz:DEW08_08540"/>
<keyword evidence="3" id="KW-1185">Reference proteome</keyword>
<dbReference type="EMBL" id="CP029353">
    <property type="protein sequence ID" value="AWK86285.1"/>
    <property type="molecule type" value="Genomic_DNA"/>
</dbReference>
<evidence type="ECO:0000313" key="2">
    <source>
        <dbReference type="EMBL" id="AWK86285.1"/>
    </source>
</evidence>